<reference evidence="1" key="1">
    <citation type="journal article" date="2021" name="Genome Biol. Evol.">
        <title>A High-Quality Reference Genome for a Parasitic Bivalve with Doubly Uniparental Inheritance (Bivalvia: Unionida).</title>
        <authorList>
            <person name="Smith C.H."/>
        </authorList>
    </citation>
    <scope>NUCLEOTIDE SEQUENCE</scope>
    <source>
        <strain evidence="1">CHS0354</strain>
    </source>
</reference>
<gene>
    <name evidence="1" type="ORF">CHS0354_009198</name>
</gene>
<protein>
    <submittedName>
        <fullName evidence="1">Uncharacterized protein</fullName>
    </submittedName>
</protein>
<name>A0AAE0SYZ6_9BIVA</name>
<organism evidence="1 2">
    <name type="scientific">Potamilus streckersoni</name>
    <dbReference type="NCBI Taxonomy" id="2493646"/>
    <lineage>
        <taxon>Eukaryota</taxon>
        <taxon>Metazoa</taxon>
        <taxon>Spiralia</taxon>
        <taxon>Lophotrochozoa</taxon>
        <taxon>Mollusca</taxon>
        <taxon>Bivalvia</taxon>
        <taxon>Autobranchia</taxon>
        <taxon>Heteroconchia</taxon>
        <taxon>Palaeoheterodonta</taxon>
        <taxon>Unionida</taxon>
        <taxon>Unionoidea</taxon>
        <taxon>Unionidae</taxon>
        <taxon>Ambleminae</taxon>
        <taxon>Lampsilini</taxon>
        <taxon>Potamilus</taxon>
    </lineage>
</organism>
<keyword evidence="2" id="KW-1185">Reference proteome</keyword>
<comment type="caution">
    <text evidence="1">The sequence shown here is derived from an EMBL/GenBank/DDBJ whole genome shotgun (WGS) entry which is preliminary data.</text>
</comment>
<accession>A0AAE0SYZ6</accession>
<proteinExistence type="predicted"/>
<reference evidence="1" key="3">
    <citation type="submission" date="2023-05" db="EMBL/GenBank/DDBJ databases">
        <authorList>
            <person name="Smith C.H."/>
        </authorList>
    </citation>
    <scope>NUCLEOTIDE SEQUENCE</scope>
    <source>
        <strain evidence="1">CHS0354</strain>
        <tissue evidence="1">Mantle</tissue>
    </source>
</reference>
<reference evidence="1" key="2">
    <citation type="journal article" date="2021" name="Genome Biol. Evol.">
        <title>Developing a high-quality reference genome for a parasitic bivalve with doubly uniparental inheritance (Bivalvia: Unionida).</title>
        <authorList>
            <person name="Smith C.H."/>
        </authorList>
    </citation>
    <scope>NUCLEOTIDE SEQUENCE</scope>
    <source>
        <strain evidence="1">CHS0354</strain>
        <tissue evidence="1">Mantle</tissue>
    </source>
</reference>
<dbReference type="Proteomes" id="UP001195483">
    <property type="component" value="Unassembled WGS sequence"/>
</dbReference>
<evidence type="ECO:0000313" key="2">
    <source>
        <dbReference type="Proteomes" id="UP001195483"/>
    </source>
</evidence>
<dbReference type="AlphaFoldDB" id="A0AAE0SYZ6"/>
<dbReference type="EMBL" id="JAEAOA010000596">
    <property type="protein sequence ID" value="KAK3600772.1"/>
    <property type="molecule type" value="Genomic_DNA"/>
</dbReference>
<sequence length="126" mass="14563">MTGNMVMEGFDVTWLPMMGTPSQDNAILQTGEKETRIILNPGQIFILRDDPSSGRDLLRNHPATNTLPKVECCIALDELIMQVYELLREFPRRDLVKYFNLLIDREILTPQRCKKQLCYEYKALTG</sequence>
<evidence type="ECO:0000313" key="1">
    <source>
        <dbReference type="EMBL" id="KAK3600772.1"/>
    </source>
</evidence>